<name>A0ABT8TXX6_9ACTN</name>
<accession>A0ABT8TXX6</accession>
<organism evidence="1 2">
    <name type="scientific">Nocardioides cremeus</name>
    <dbReference type="NCBI Taxonomy" id="3058044"/>
    <lineage>
        <taxon>Bacteria</taxon>
        <taxon>Bacillati</taxon>
        <taxon>Actinomycetota</taxon>
        <taxon>Actinomycetes</taxon>
        <taxon>Propionibacteriales</taxon>
        <taxon>Nocardioidaceae</taxon>
        <taxon>Nocardioides</taxon>
    </lineage>
</organism>
<sequence>PSFRFPKTWEKHLKTFTKIPGLKSRFLEKRINSDPTPNHSHDDQKKDLMTNSKCYFLFGDNLSPTHLLFRVMWLLGDTLLLILDALALPW</sequence>
<keyword evidence="2" id="KW-1185">Reference proteome</keyword>
<dbReference type="EMBL" id="JAULSC010000342">
    <property type="protein sequence ID" value="MDO3398265.1"/>
    <property type="molecule type" value="Genomic_DNA"/>
</dbReference>
<evidence type="ECO:0000313" key="2">
    <source>
        <dbReference type="Proteomes" id="UP001168363"/>
    </source>
</evidence>
<feature type="non-terminal residue" evidence="1">
    <location>
        <position position="1"/>
    </location>
</feature>
<comment type="caution">
    <text evidence="1">The sequence shown here is derived from an EMBL/GenBank/DDBJ whole genome shotgun (WGS) entry which is preliminary data.</text>
</comment>
<feature type="non-terminal residue" evidence="1">
    <location>
        <position position="90"/>
    </location>
</feature>
<proteinExistence type="predicted"/>
<evidence type="ECO:0000313" key="1">
    <source>
        <dbReference type="EMBL" id="MDO3398265.1"/>
    </source>
</evidence>
<protein>
    <submittedName>
        <fullName evidence="1">Uncharacterized protein</fullName>
    </submittedName>
</protein>
<dbReference type="Proteomes" id="UP001168363">
    <property type="component" value="Unassembled WGS sequence"/>
</dbReference>
<gene>
    <name evidence="1" type="ORF">QWJ41_21320</name>
</gene>
<dbReference type="RefSeq" id="WP_302710508.1">
    <property type="nucleotide sequence ID" value="NZ_JAULSC010000342.1"/>
</dbReference>
<reference evidence="1" key="1">
    <citation type="submission" date="2023-06" db="EMBL/GenBank/DDBJ databases">
        <title>Genome sequence of Nocardioides sp. SOB44.</title>
        <authorList>
            <person name="Zhang G."/>
        </authorList>
    </citation>
    <scope>NUCLEOTIDE SEQUENCE</scope>
    <source>
        <strain evidence="1">SOB44</strain>
    </source>
</reference>